<organism evidence="2 3">
    <name type="scientific">Methanimicrococcus hacksteinii</name>
    <dbReference type="NCBI Taxonomy" id="3028293"/>
    <lineage>
        <taxon>Archaea</taxon>
        <taxon>Methanobacteriati</taxon>
        <taxon>Methanobacteriota</taxon>
        <taxon>Stenosarchaea group</taxon>
        <taxon>Methanomicrobia</taxon>
        <taxon>Methanosarcinales</taxon>
        <taxon>Methanosarcinaceae</taxon>
        <taxon>Methanimicrococcus</taxon>
    </lineage>
</organism>
<dbReference type="PANTHER" id="PTHR36536">
    <property type="entry name" value="UPF0111 PROTEIN HI_1603"/>
    <property type="match status" value="1"/>
</dbReference>
<proteinExistence type="inferred from homology"/>
<reference evidence="2 3" key="1">
    <citation type="submission" date="2023-06" db="EMBL/GenBank/DDBJ databases">
        <title>Genome sequence of Methanimicrococcus sp. At1.</title>
        <authorList>
            <person name="Protasov E."/>
            <person name="Platt K."/>
            <person name="Poehlein A."/>
            <person name="Daniel R."/>
            <person name="Brune A."/>
        </authorList>
    </citation>
    <scope>NUCLEOTIDE SEQUENCE [LARGE SCALE GENOMIC DNA]</scope>
    <source>
        <strain evidence="2 3">At1</strain>
    </source>
</reference>
<name>A0ABU3VNQ7_9EURY</name>
<evidence type="ECO:0008006" key="4">
    <source>
        <dbReference type="Google" id="ProtNLM"/>
    </source>
</evidence>
<dbReference type="Gene3D" id="1.20.58.220">
    <property type="entry name" value="Phosphate transport system protein phou homolog 2, domain 2"/>
    <property type="match status" value="1"/>
</dbReference>
<dbReference type="Pfam" id="PF01865">
    <property type="entry name" value="PhoU_div"/>
    <property type="match status" value="1"/>
</dbReference>
<sequence length="231" mass="26526">MPHRYMRSILNIFVDSPMDALEDHSKKVVETADRLSEMLDFYLAGDSGKTEEFRQIVDDLEYDADKMKQQFQIVLPNSVVIQLDTNDLMAFLKAQDGIANLAQNAAHWMTLRPSADIPEEIKDGLRELMRMIMKCIRGYEQVMKGLEKIEATSYSKVEIQKLVSKIPEIEKNEYEVDMFEVKVLKMIFEHENEIGGAGVYHVSRLVDNIGDIADQTAHAIDIMRKILIKKT</sequence>
<dbReference type="RefSeq" id="WP_318785346.1">
    <property type="nucleotide sequence ID" value="NZ_JAWDKC010000011.1"/>
</dbReference>
<evidence type="ECO:0000313" key="3">
    <source>
        <dbReference type="Proteomes" id="UP001272052"/>
    </source>
</evidence>
<dbReference type="EMBL" id="JAWDKC010000011">
    <property type="protein sequence ID" value="MDV0444939.1"/>
    <property type="molecule type" value="Genomic_DNA"/>
</dbReference>
<keyword evidence="3" id="KW-1185">Reference proteome</keyword>
<protein>
    <recommendedName>
        <fullName evidence="4">TIGR00153 family protein</fullName>
    </recommendedName>
</protein>
<comment type="caution">
    <text evidence="2">The sequence shown here is derived from an EMBL/GenBank/DDBJ whole genome shotgun (WGS) entry which is preliminary data.</text>
</comment>
<dbReference type="SUPFAM" id="SSF109755">
    <property type="entry name" value="PhoU-like"/>
    <property type="match status" value="1"/>
</dbReference>
<evidence type="ECO:0000256" key="1">
    <source>
        <dbReference type="ARBA" id="ARBA00008591"/>
    </source>
</evidence>
<dbReference type="InterPro" id="IPR002727">
    <property type="entry name" value="DUF47"/>
</dbReference>
<dbReference type="InterPro" id="IPR038078">
    <property type="entry name" value="PhoU-like_sf"/>
</dbReference>
<accession>A0ABU3VNQ7</accession>
<comment type="similarity">
    <text evidence="1">Belongs to the UPF0111 family.</text>
</comment>
<evidence type="ECO:0000313" key="2">
    <source>
        <dbReference type="EMBL" id="MDV0444939.1"/>
    </source>
</evidence>
<gene>
    <name evidence="2" type="ORF">MmiAt1_04890</name>
</gene>
<dbReference type="PANTHER" id="PTHR36536:SF3">
    <property type="entry name" value="UPF0111 PROTEIN HI_1603"/>
    <property type="match status" value="1"/>
</dbReference>
<dbReference type="InterPro" id="IPR018445">
    <property type="entry name" value="Put_Phosphate_transp_reg"/>
</dbReference>
<dbReference type="Proteomes" id="UP001272052">
    <property type="component" value="Unassembled WGS sequence"/>
</dbReference>